<accession>A0A841U3B6</accession>
<organism evidence="2 3">
    <name type="scientific">Cohnella xylanilytica</name>
    <dbReference type="NCBI Taxonomy" id="557555"/>
    <lineage>
        <taxon>Bacteria</taxon>
        <taxon>Bacillati</taxon>
        <taxon>Bacillota</taxon>
        <taxon>Bacilli</taxon>
        <taxon>Bacillales</taxon>
        <taxon>Paenibacillaceae</taxon>
        <taxon>Cohnella</taxon>
    </lineage>
</organism>
<dbReference type="Proteomes" id="UP000553776">
    <property type="component" value="Unassembled WGS sequence"/>
</dbReference>
<proteinExistence type="predicted"/>
<gene>
    <name evidence="2" type="ORF">H7B90_27090</name>
</gene>
<dbReference type="RefSeq" id="WP_185139022.1">
    <property type="nucleotide sequence ID" value="NZ_JACJVR010000110.1"/>
</dbReference>
<feature type="transmembrane region" description="Helical" evidence="1">
    <location>
        <begin position="6"/>
        <end position="22"/>
    </location>
</feature>
<dbReference type="AlphaFoldDB" id="A0A841U3B6"/>
<evidence type="ECO:0000313" key="3">
    <source>
        <dbReference type="Proteomes" id="UP000553776"/>
    </source>
</evidence>
<keyword evidence="3" id="KW-1185">Reference proteome</keyword>
<sequence>MEGWAILMFVLPLIVVIGILSIDGKLKRKLANDERIIQRLDSILAELKDLNRRDEY</sequence>
<comment type="caution">
    <text evidence="2">The sequence shown here is derived from an EMBL/GenBank/DDBJ whole genome shotgun (WGS) entry which is preliminary data.</text>
</comment>
<protein>
    <submittedName>
        <fullName evidence="2">Uncharacterized protein</fullName>
    </submittedName>
</protein>
<keyword evidence="1" id="KW-0472">Membrane</keyword>
<evidence type="ECO:0000256" key="1">
    <source>
        <dbReference type="SAM" id="Phobius"/>
    </source>
</evidence>
<reference evidence="2 3" key="1">
    <citation type="submission" date="2020-08" db="EMBL/GenBank/DDBJ databases">
        <title>Cohnella phylogeny.</title>
        <authorList>
            <person name="Dunlap C."/>
        </authorList>
    </citation>
    <scope>NUCLEOTIDE SEQUENCE [LARGE SCALE GENOMIC DNA]</scope>
    <source>
        <strain evidence="2 3">DSM 25239</strain>
    </source>
</reference>
<dbReference type="EMBL" id="JACJVR010000110">
    <property type="protein sequence ID" value="MBB6695066.1"/>
    <property type="molecule type" value="Genomic_DNA"/>
</dbReference>
<keyword evidence="1" id="KW-0812">Transmembrane</keyword>
<keyword evidence="1" id="KW-1133">Transmembrane helix</keyword>
<name>A0A841U3B6_9BACL</name>
<evidence type="ECO:0000313" key="2">
    <source>
        <dbReference type="EMBL" id="MBB6695066.1"/>
    </source>
</evidence>